<dbReference type="PANTHER" id="PTHR44099:SF4">
    <property type="entry name" value="RABCONNECTIN-3B, ISOFORM A"/>
    <property type="match status" value="1"/>
</dbReference>
<evidence type="ECO:0000313" key="3">
    <source>
        <dbReference type="Proteomes" id="UP000054564"/>
    </source>
</evidence>
<feature type="compositionally biased region" description="Basic residues" evidence="1">
    <location>
        <begin position="220"/>
        <end position="231"/>
    </location>
</feature>
<dbReference type="SMART" id="SM00320">
    <property type="entry name" value="WD40"/>
    <property type="match status" value="2"/>
</dbReference>
<dbReference type="InterPro" id="IPR001680">
    <property type="entry name" value="WD40_rpt"/>
</dbReference>
<gene>
    <name evidence="2" type="ORF">PSTG_02911</name>
</gene>
<dbReference type="InterPro" id="IPR036322">
    <property type="entry name" value="WD40_repeat_dom_sf"/>
</dbReference>
<dbReference type="InterPro" id="IPR049916">
    <property type="entry name" value="WDR72-like"/>
</dbReference>
<dbReference type="EMBL" id="AJIL01000015">
    <property type="protein sequence ID" value="KNF03817.1"/>
    <property type="molecule type" value="Genomic_DNA"/>
</dbReference>
<organism evidence="2 3">
    <name type="scientific">Puccinia striiformis f. sp. tritici PST-78</name>
    <dbReference type="NCBI Taxonomy" id="1165861"/>
    <lineage>
        <taxon>Eukaryota</taxon>
        <taxon>Fungi</taxon>
        <taxon>Dikarya</taxon>
        <taxon>Basidiomycota</taxon>
        <taxon>Pucciniomycotina</taxon>
        <taxon>Pucciniomycetes</taxon>
        <taxon>Pucciniales</taxon>
        <taxon>Pucciniaceae</taxon>
        <taxon>Puccinia</taxon>
    </lineage>
</organism>
<dbReference type="OrthoDB" id="338622at2759"/>
<accession>A0A0L0VX97</accession>
<sequence length="1662" mass="185715">MERVVDRAGGEQLIAQITLGPIEPSPPATSESAQSNYFFNLFSDQSLLPTSTCKWFQRFYSKPIQVHSVSDCCLVSTLNGQLINLRSNHPQPTLELNKKHSNLSTSSISTSKPAKLLSAHSLYPIKTSAPSIYSNSSRSSSISSINSIGHHSIKASPTLSISILKNHSSSTNLNDQLQNLQHQPYSPKQKEAEHHNKQSLHSPQLAHESSRSHSRSPTFSRHHSPNPHHATRNSISHQFESLWQGSTHQHLRSASSSTINNHQSHLERPTSPPSQPPTLSHHHQSTQAFPYAFSSSTLNNTLPYSDPIISITTIHTHQNLPFTPDQSASRPLQNHIHIYNPRVPSSSVIFTLSRFGKCLKLSTLDGHIINSIDLSNTCSDGLVRFDDWIFLKTPPRGEEEEGQMMNSDIDNEDIQAQKDPLILCISSATEPILLNMIDFNIQPSTYISKPKTSEKLYKTSKIWSKKSNQNQWTIQLISISWTKELYIREIRVHRNLESHSWTIEELEEPILLKRFGNDLVDYDDDEQVEITVDQDQFAVWSGDRFWVFARKLVPSSNSNSKKEQDDSLSETYPSQIPHNDDWIVSLSLLGSFGILVVTKKHIKLFKSSGYQRTLQDDGWLEWKLRPVDEPLFRLSEDSDCEFEYAINQSIIPSFVDNRTDLIKSLKLLTVDLDFSTGQRSFSELTFSHGASENNVSVDESSQVNEAKTLTKDVSSIKPTFYPHRRDIYLSGPSNNRPNEPPSTCLTCSILLEDDHRPTILVGDSEGQISIYSLNILSQVTPDSSNDWKLELLVEKEESLAGPISALYADQQWILAGGVSGDLGVWARRKITSPKATSSQTSVDDRDTRIDQLRMVDRMLIGAVPIESFGGLSDVENIQTVEEPGGETSRLSRLVVVMMDGTAIVINLNLEGIIEVVDELSPPDTSLGIDELWSNGPEILIFYRERELGAQRWFPSQSLSAHLGRKEAKIMMETENGQPLTLKWNRIKLSNCSGYTTSNPNLSTTMTTTTTTGSTELSACRVVNVSGMTSFNLLSIEMRDFVDSIGLQDGDALAGRLSIVRLMVSKLLPWGLDLSMDEAAEKGLEIKRPSSSASDIVQVIDGDHNHKGLSLYRGNLIDSELSTKTYRLLNLAVLLRVFLNEARYERHASETIVGLARLASGNVYSTSGYHQQSNETTTPWLDLEILVKYWLDPSTEIREAARLLFGVRLGSMSNEEIEVLVAKWQGSLPIQEVIPAPTKVDKDWTFTRKTGSIIQGKDLTIDNDSLQMRSEELNQKEQAKQLDSLLLIGLIVSERYKVLSSKVLKDLSISVFQTISPTGEKSSSLDSNRIKKLRVGFEICSKTFEVIQNYIDAIELVRNLFGWATSKDGELADQDLKGIAKYTCLHVASVNTPLFMTTLSYDLSFSTNPSDRISTMKLVVFMVRKRPLVLHTSLPRLVEAVVKSLDPTQKQMRKQTQTGATVIIHELVRTYPSITFHGRTQKLAIGTPEGAILIYDLKTGTKMDILESFRTPVVAVSFSNDGQRLVSVSLDENRIEIWKFNNNGVAAFVSFGSLFNTFTPSPNPSAITSTSSSSPSNPSILARFSSSPSSHSESVTPPNSSMDHHHHHNQLRGSSKPFKSLSFNVGEEAMMSIAGTLEWVRFEWLGERSCRLRIRQSSITFSC</sequence>
<dbReference type="GO" id="GO:0005737">
    <property type="term" value="C:cytoplasm"/>
    <property type="evidence" value="ECO:0007669"/>
    <property type="project" value="TreeGrafter"/>
</dbReference>
<dbReference type="PANTHER" id="PTHR44099">
    <property type="entry name" value="RABCONNECTIN-3B, ISOFORM A"/>
    <property type="match status" value="1"/>
</dbReference>
<dbReference type="InterPro" id="IPR015943">
    <property type="entry name" value="WD40/YVTN_repeat-like_dom_sf"/>
</dbReference>
<name>A0A0L0VX97_9BASI</name>
<dbReference type="SUPFAM" id="SSF50978">
    <property type="entry name" value="WD40 repeat-like"/>
    <property type="match status" value="1"/>
</dbReference>
<feature type="region of interest" description="Disordered" evidence="1">
    <location>
        <begin position="184"/>
        <end position="285"/>
    </location>
</feature>
<protein>
    <submittedName>
        <fullName evidence="2">Uncharacterized protein</fullName>
    </submittedName>
</protein>
<dbReference type="STRING" id="1165861.A0A0L0VX97"/>
<evidence type="ECO:0000256" key="1">
    <source>
        <dbReference type="SAM" id="MobiDB-lite"/>
    </source>
</evidence>
<dbReference type="Proteomes" id="UP000054564">
    <property type="component" value="Unassembled WGS sequence"/>
</dbReference>
<keyword evidence="3" id="KW-1185">Reference proteome</keyword>
<feature type="region of interest" description="Disordered" evidence="1">
    <location>
        <begin position="1563"/>
        <end position="1614"/>
    </location>
</feature>
<dbReference type="Gene3D" id="2.130.10.10">
    <property type="entry name" value="YVTN repeat-like/Quinoprotein amine dehydrogenase"/>
    <property type="match status" value="1"/>
</dbReference>
<proteinExistence type="predicted"/>
<reference evidence="3" key="1">
    <citation type="submission" date="2014-03" db="EMBL/GenBank/DDBJ databases">
        <title>The Genome Sequence of Puccinia striiformis f. sp. tritici PST-78.</title>
        <authorList>
            <consortium name="The Broad Institute Genome Sequencing Platform"/>
            <person name="Cuomo C."/>
            <person name="Hulbert S."/>
            <person name="Chen X."/>
            <person name="Walker B."/>
            <person name="Young S.K."/>
            <person name="Zeng Q."/>
            <person name="Gargeya S."/>
            <person name="Fitzgerald M."/>
            <person name="Haas B."/>
            <person name="Abouelleil A."/>
            <person name="Alvarado L."/>
            <person name="Arachchi H.M."/>
            <person name="Berlin A.M."/>
            <person name="Chapman S.B."/>
            <person name="Goldberg J."/>
            <person name="Griggs A."/>
            <person name="Gujja S."/>
            <person name="Hansen M."/>
            <person name="Howarth C."/>
            <person name="Imamovic A."/>
            <person name="Larimer J."/>
            <person name="McCowan C."/>
            <person name="Montmayeur A."/>
            <person name="Murphy C."/>
            <person name="Neiman D."/>
            <person name="Pearson M."/>
            <person name="Priest M."/>
            <person name="Roberts A."/>
            <person name="Saif S."/>
            <person name="Shea T."/>
            <person name="Sisk P."/>
            <person name="Sykes S."/>
            <person name="Wortman J."/>
            <person name="Nusbaum C."/>
            <person name="Birren B."/>
        </authorList>
    </citation>
    <scope>NUCLEOTIDE SEQUENCE [LARGE SCALE GENOMIC DNA]</scope>
    <source>
        <strain evidence="3">race PST-78</strain>
    </source>
</reference>
<feature type="compositionally biased region" description="Low complexity" evidence="1">
    <location>
        <begin position="1563"/>
        <end position="1593"/>
    </location>
</feature>
<evidence type="ECO:0000313" key="2">
    <source>
        <dbReference type="EMBL" id="KNF03817.1"/>
    </source>
</evidence>
<feature type="compositionally biased region" description="Polar residues" evidence="1">
    <location>
        <begin position="232"/>
        <end position="263"/>
    </location>
</feature>
<comment type="caution">
    <text evidence="2">The sequence shown here is derived from an EMBL/GenBank/DDBJ whole genome shotgun (WGS) entry which is preliminary data.</text>
</comment>